<feature type="domain" description="Ricin B lectin" evidence="2">
    <location>
        <begin position="30"/>
        <end position="157"/>
    </location>
</feature>
<dbReference type="RefSeq" id="WP_194238842.1">
    <property type="nucleotide sequence ID" value="NZ_VJZC01000714.1"/>
</dbReference>
<protein>
    <submittedName>
        <fullName evidence="3">Ricin-type beta-trefoil lectin domain protein</fullName>
    </submittedName>
</protein>
<dbReference type="SMART" id="SM00458">
    <property type="entry name" value="RICIN"/>
    <property type="match status" value="1"/>
</dbReference>
<sequence>PKPTPTTTKPKPKPEPTSTQDEPRPPNSTYAQVVNVSTGLCLDIRGGELEKGTDVVTAPCSSSRTQFWRVDSDRGVLQSSADQDYCLDSRGSTSRGVGIWECVSVDGPNGRNLRFTVDSDGTIVPAIAPDRAVTPLGADTLFLLPDQGRAEQRWRAGAK</sequence>
<dbReference type="InterPro" id="IPR000772">
    <property type="entry name" value="Ricin_B_lectin"/>
</dbReference>
<keyword evidence="4" id="KW-1185">Reference proteome</keyword>
<accession>A0A5N8XYD2</accession>
<keyword evidence="3" id="KW-0430">Lectin</keyword>
<proteinExistence type="predicted"/>
<dbReference type="AlphaFoldDB" id="A0A5N8XYD2"/>
<dbReference type="EMBL" id="VJZC01000714">
    <property type="protein sequence ID" value="MPY64098.1"/>
    <property type="molecule type" value="Genomic_DNA"/>
</dbReference>
<dbReference type="SUPFAM" id="SSF50370">
    <property type="entry name" value="Ricin B-like lectins"/>
    <property type="match status" value="1"/>
</dbReference>
<evidence type="ECO:0000256" key="1">
    <source>
        <dbReference type="SAM" id="MobiDB-lite"/>
    </source>
</evidence>
<reference evidence="3 4" key="1">
    <citation type="submission" date="2019-07" db="EMBL/GenBank/DDBJ databases">
        <title>New species of Amycolatopsis and Streptomyces.</title>
        <authorList>
            <person name="Duangmal K."/>
            <person name="Teo W.F.A."/>
            <person name="Lipun K."/>
        </authorList>
    </citation>
    <scope>NUCLEOTIDE SEQUENCE [LARGE SCALE GENOMIC DNA]</scope>
    <source>
        <strain evidence="3 4">NBRC 106415</strain>
    </source>
</reference>
<dbReference type="InterPro" id="IPR035992">
    <property type="entry name" value="Ricin_B-like_lectins"/>
</dbReference>
<feature type="non-terminal residue" evidence="3">
    <location>
        <position position="1"/>
    </location>
</feature>
<feature type="region of interest" description="Disordered" evidence="1">
    <location>
        <begin position="1"/>
        <end position="30"/>
    </location>
</feature>
<evidence type="ECO:0000313" key="3">
    <source>
        <dbReference type="EMBL" id="MPY64098.1"/>
    </source>
</evidence>
<dbReference type="Gene3D" id="2.80.10.50">
    <property type="match status" value="1"/>
</dbReference>
<gene>
    <name evidence="3" type="ORF">FNH08_45165</name>
</gene>
<dbReference type="GO" id="GO:0030246">
    <property type="term" value="F:carbohydrate binding"/>
    <property type="evidence" value="ECO:0007669"/>
    <property type="project" value="UniProtKB-KW"/>
</dbReference>
<evidence type="ECO:0000259" key="2">
    <source>
        <dbReference type="SMART" id="SM00458"/>
    </source>
</evidence>
<evidence type="ECO:0000313" key="4">
    <source>
        <dbReference type="Proteomes" id="UP000400924"/>
    </source>
</evidence>
<comment type="caution">
    <text evidence="3">The sequence shown here is derived from an EMBL/GenBank/DDBJ whole genome shotgun (WGS) entry which is preliminary data.</text>
</comment>
<name>A0A5N8XYD2_9ACTN</name>
<dbReference type="PROSITE" id="PS50231">
    <property type="entry name" value="RICIN_B_LECTIN"/>
    <property type="match status" value="1"/>
</dbReference>
<organism evidence="3 4">
    <name type="scientific">Streptomyces spongiae</name>
    <dbReference type="NCBI Taxonomy" id="565072"/>
    <lineage>
        <taxon>Bacteria</taxon>
        <taxon>Bacillati</taxon>
        <taxon>Actinomycetota</taxon>
        <taxon>Actinomycetes</taxon>
        <taxon>Kitasatosporales</taxon>
        <taxon>Streptomycetaceae</taxon>
        <taxon>Streptomyces</taxon>
    </lineage>
</organism>
<dbReference type="Pfam" id="PF00652">
    <property type="entry name" value="Ricin_B_lectin"/>
    <property type="match status" value="1"/>
</dbReference>
<dbReference type="Proteomes" id="UP000400924">
    <property type="component" value="Unassembled WGS sequence"/>
</dbReference>